<proteinExistence type="predicted"/>
<dbReference type="OrthoDB" id="3350591at2759"/>
<keyword evidence="3" id="KW-1185">Reference proteome</keyword>
<dbReference type="AlphaFoldDB" id="A0A8H4KVW7"/>
<organism evidence="2 3">
    <name type="scientific">Fusarium austroafricanum</name>
    <dbReference type="NCBI Taxonomy" id="2364996"/>
    <lineage>
        <taxon>Eukaryota</taxon>
        <taxon>Fungi</taxon>
        <taxon>Dikarya</taxon>
        <taxon>Ascomycota</taxon>
        <taxon>Pezizomycotina</taxon>
        <taxon>Sordariomycetes</taxon>
        <taxon>Hypocreomycetidae</taxon>
        <taxon>Hypocreales</taxon>
        <taxon>Nectriaceae</taxon>
        <taxon>Fusarium</taxon>
        <taxon>Fusarium concolor species complex</taxon>
    </lineage>
</organism>
<reference evidence="2" key="1">
    <citation type="submission" date="2020-01" db="EMBL/GenBank/DDBJ databases">
        <title>Identification and distribution of gene clusters putatively required for synthesis of sphingolipid metabolism inhibitors in phylogenetically diverse species of the filamentous fungus Fusarium.</title>
        <authorList>
            <person name="Kim H.-S."/>
            <person name="Busman M."/>
            <person name="Brown D.W."/>
            <person name="Divon H."/>
            <person name="Uhlig S."/>
            <person name="Proctor R.H."/>
        </authorList>
    </citation>
    <scope>NUCLEOTIDE SEQUENCE</scope>
    <source>
        <strain evidence="2">NRRL 53441</strain>
    </source>
</reference>
<feature type="compositionally biased region" description="Basic residues" evidence="1">
    <location>
        <begin position="1"/>
        <end position="13"/>
    </location>
</feature>
<dbReference type="InterPro" id="IPR053204">
    <property type="entry name" value="Oxopyrrolidines_Biosynth-assoc"/>
</dbReference>
<gene>
    <name evidence="2" type="ORF">F53441_1239</name>
</gene>
<dbReference type="Pfam" id="PF12311">
    <property type="entry name" value="DUF3632"/>
    <property type="match status" value="1"/>
</dbReference>
<protein>
    <submittedName>
        <fullName evidence="2">Uncharacterized protein</fullName>
    </submittedName>
</protein>
<dbReference type="PANTHER" id="PTHR38797:SF4">
    <property type="entry name" value="NUCLEAR PORE COMPLEX PROTEIN NUP85"/>
    <property type="match status" value="1"/>
</dbReference>
<evidence type="ECO:0000256" key="1">
    <source>
        <dbReference type="SAM" id="MobiDB-lite"/>
    </source>
</evidence>
<comment type="caution">
    <text evidence="2">The sequence shown here is derived from an EMBL/GenBank/DDBJ whole genome shotgun (WGS) entry which is preliminary data.</text>
</comment>
<feature type="compositionally biased region" description="Acidic residues" evidence="1">
    <location>
        <begin position="396"/>
        <end position="407"/>
    </location>
</feature>
<feature type="region of interest" description="Disordered" evidence="1">
    <location>
        <begin position="386"/>
        <end position="407"/>
    </location>
</feature>
<accession>A0A8H4KVW7</accession>
<feature type="region of interest" description="Disordered" evidence="1">
    <location>
        <begin position="1"/>
        <end position="28"/>
    </location>
</feature>
<sequence length="407" mass="46852">MPKKKRPGWKKRWAEKAGPLVAQREEREVQQDIDAKEIADDDSLDFATKIDRLARVRNWFSADTTVVDKYMAGELSVSEAVETLAKPVDQAYSTANFGRQYFNAEQTARNQRQFHSPEKALEMWGPEQDFPEPEQKDDQGSAEMFLWDLWFSILHAAKRIPYTDEAGHEKLVDLVREFKARPDPPAPEPMTIPLKREWIWESGALWSELSVLGISIAEVSNDVCGCGAGWLWPEQRANENLCAFQARLLSYGISDLTIGSHSTVPLEEAPFAGYHARERPFPLEILSHNVTRAALWTIIAGKKVYAWYPHTRDERDIEVVDRIIDQRGKELPWNRSRRKYRGRARWETARREFARRRFVVESENEQLSDEVRELAAKAAKVMEDVVWDKGSSSQTDENDTVEESSET</sequence>
<evidence type="ECO:0000313" key="2">
    <source>
        <dbReference type="EMBL" id="KAF4456683.1"/>
    </source>
</evidence>
<dbReference type="PANTHER" id="PTHR38797">
    <property type="entry name" value="NUCLEAR PORE COMPLEX PROTEIN NUP85-RELATED"/>
    <property type="match status" value="1"/>
</dbReference>
<dbReference type="EMBL" id="JAADJG010000048">
    <property type="protein sequence ID" value="KAF4456683.1"/>
    <property type="molecule type" value="Genomic_DNA"/>
</dbReference>
<name>A0A8H4KVW7_9HYPO</name>
<dbReference type="Proteomes" id="UP000605986">
    <property type="component" value="Unassembled WGS sequence"/>
</dbReference>
<dbReference type="InterPro" id="IPR022085">
    <property type="entry name" value="OpdG"/>
</dbReference>
<evidence type="ECO:0000313" key="3">
    <source>
        <dbReference type="Proteomes" id="UP000605986"/>
    </source>
</evidence>